<accession>A0A6J4V7U9</accession>
<sequence>MILLLHVHFGVKYMIPSSALQQAEALDLSQREEVRLK</sequence>
<reference evidence="1" key="1">
    <citation type="submission" date="2020-02" db="EMBL/GenBank/DDBJ databases">
        <authorList>
            <person name="Meier V. D."/>
        </authorList>
    </citation>
    <scope>NUCLEOTIDE SEQUENCE</scope>
    <source>
        <strain evidence="1">AVDCRST_MAG81</strain>
    </source>
</reference>
<protein>
    <submittedName>
        <fullName evidence="1">Uncharacterized protein</fullName>
    </submittedName>
</protein>
<dbReference type="EMBL" id="CADCWO010000082">
    <property type="protein sequence ID" value="CAA9569482.1"/>
    <property type="molecule type" value="Genomic_DNA"/>
</dbReference>
<name>A0A6J4V7U9_9CYAN</name>
<proteinExistence type="predicted"/>
<gene>
    <name evidence="1" type="ORF">AVDCRST_MAG81-1439</name>
</gene>
<organism evidence="1">
    <name type="scientific">uncultured Synechococcales cyanobacterium</name>
    <dbReference type="NCBI Taxonomy" id="1936017"/>
    <lineage>
        <taxon>Bacteria</taxon>
        <taxon>Bacillati</taxon>
        <taxon>Cyanobacteriota</taxon>
        <taxon>Cyanophyceae</taxon>
        <taxon>Synechococcales</taxon>
        <taxon>environmental samples</taxon>
    </lineage>
</organism>
<dbReference type="AlphaFoldDB" id="A0A6J4V7U9"/>
<evidence type="ECO:0000313" key="1">
    <source>
        <dbReference type="EMBL" id="CAA9569482.1"/>
    </source>
</evidence>